<keyword evidence="2" id="KW-0539">Nucleus</keyword>
<comment type="subcellular location">
    <subcellularLocation>
        <location evidence="1">Nucleus</location>
    </subcellularLocation>
</comment>
<dbReference type="GO" id="GO:0005634">
    <property type="term" value="C:nucleus"/>
    <property type="evidence" value="ECO:0007669"/>
    <property type="project" value="UniProtKB-SubCell"/>
</dbReference>
<feature type="domain" description="Period circadian-like C-terminal" evidence="4">
    <location>
        <begin position="1"/>
        <end position="38"/>
    </location>
</feature>
<feature type="region of interest" description="Disordered" evidence="3">
    <location>
        <begin position="72"/>
        <end position="127"/>
    </location>
</feature>
<evidence type="ECO:0000256" key="2">
    <source>
        <dbReference type="ARBA" id="ARBA00023242"/>
    </source>
</evidence>
<comment type="caution">
    <text evidence="5">The sequence shown here is derived from an EMBL/GenBank/DDBJ whole genome shotgun (WGS) entry which is preliminary data.</text>
</comment>
<feature type="non-terminal residue" evidence="5">
    <location>
        <position position="1"/>
    </location>
</feature>
<dbReference type="PANTHER" id="PTHR11269">
    <property type="entry name" value="PERIOD CIRCADIAN PROTEIN"/>
    <property type="match status" value="1"/>
</dbReference>
<feature type="compositionally biased region" description="Acidic residues" evidence="3">
    <location>
        <begin position="96"/>
        <end position="106"/>
    </location>
</feature>
<dbReference type="EMBL" id="JAMKFB020000007">
    <property type="protein sequence ID" value="KAL0188548.1"/>
    <property type="molecule type" value="Genomic_DNA"/>
</dbReference>
<feature type="compositionally biased region" description="Acidic residues" evidence="3">
    <location>
        <begin position="118"/>
        <end position="127"/>
    </location>
</feature>
<dbReference type="InterPro" id="IPR050760">
    <property type="entry name" value="Period_circadian_regulator"/>
</dbReference>
<name>A0ABD0QR79_CIRMR</name>
<keyword evidence="6" id="KW-1185">Reference proteome</keyword>
<evidence type="ECO:0000256" key="3">
    <source>
        <dbReference type="SAM" id="MobiDB-lite"/>
    </source>
</evidence>
<dbReference type="Proteomes" id="UP001529510">
    <property type="component" value="Unassembled WGS sequence"/>
</dbReference>
<proteinExistence type="predicted"/>
<evidence type="ECO:0000313" key="5">
    <source>
        <dbReference type="EMBL" id="KAL0188548.1"/>
    </source>
</evidence>
<evidence type="ECO:0000313" key="6">
    <source>
        <dbReference type="Proteomes" id="UP001529510"/>
    </source>
</evidence>
<organism evidence="5 6">
    <name type="scientific">Cirrhinus mrigala</name>
    <name type="common">Mrigala</name>
    <dbReference type="NCBI Taxonomy" id="683832"/>
    <lineage>
        <taxon>Eukaryota</taxon>
        <taxon>Metazoa</taxon>
        <taxon>Chordata</taxon>
        <taxon>Craniata</taxon>
        <taxon>Vertebrata</taxon>
        <taxon>Euteleostomi</taxon>
        <taxon>Actinopterygii</taxon>
        <taxon>Neopterygii</taxon>
        <taxon>Teleostei</taxon>
        <taxon>Ostariophysi</taxon>
        <taxon>Cypriniformes</taxon>
        <taxon>Cyprinidae</taxon>
        <taxon>Labeoninae</taxon>
        <taxon>Labeonini</taxon>
        <taxon>Cirrhinus</taxon>
    </lineage>
</organism>
<feature type="non-terminal residue" evidence="5">
    <location>
        <position position="127"/>
    </location>
</feature>
<dbReference type="InterPro" id="IPR022728">
    <property type="entry name" value="Period_circadian-like_C"/>
</dbReference>
<dbReference type="AlphaFoldDB" id="A0ABD0QR79"/>
<reference evidence="5 6" key="1">
    <citation type="submission" date="2024-05" db="EMBL/GenBank/DDBJ databases">
        <title>Genome sequencing and assembly of Indian major carp, Cirrhinus mrigala (Hamilton, 1822).</title>
        <authorList>
            <person name="Mohindra V."/>
            <person name="Chowdhury L.M."/>
            <person name="Lal K."/>
            <person name="Jena J.K."/>
        </authorList>
    </citation>
    <scope>NUCLEOTIDE SEQUENCE [LARGE SCALE GENOMIC DNA]</scope>
    <source>
        <strain evidence="5">CM1030</strain>
        <tissue evidence="5">Blood</tissue>
    </source>
</reference>
<evidence type="ECO:0000256" key="1">
    <source>
        <dbReference type="ARBA" id="ARBA00004123"/>
    </source>
</evidence>
<protein>
    <recommendedName>
        <fullName evidence="4">Period circadian-like C-terminal domain-containing protein</fullName>
    </recommendedName>
</protein>
<evidence type="ECO:0000259" key="4">
    <source>
        <dbReference type="Pfam" id="PF12114"/>
    </source>
</evidence>
<accession>A0ABD0QR79</accession>
<gene>
    <name evidence="5" type="ORF">M9458_015647</name>
</gene>
<sequence>AMQKQQPRFTEEQKSELSQVHPWIRTGRLPRAINISACVGCRSPPTVPSVAPFDVEIHEMEFCSVLEVTEEGATAEKHTQADTAMEKSEAEREGESCTDQEVENDETIMTSQINDQEMMMEEQEASS</sequence>
<dbReference type="PANTHER" id="PTHR11269:SF8">
    <property type="entry name" value="PERIOD CIRCADIAN PROTEIN HOMOLOG 1"/>
    <property type="match status" value="1"/>
</dbReference>
<dbReference type="Pfam" id="PF12114">
    <property type="entry name" value="Period_C"/>
    <property type="match status" value="1"/>
</dbReference>
<feature type="compositionally biased region" description="Basic and acidic residues" evidence="3">
    <location>
        <begin position="74"/>
        <end position="95"/>
    </location>
</feature>